<dbReference type="PANTHER" id="PTHR10443">
    <property type="entry name" value="MICROSOMAL DIPEPTIDASE"/>
    <property type="match status" value="1"/>
</dbReference>
<protein>
    <submittedName>
        <fullName evidence="1">Membrane dipeptidase</fullName>
    </submittedName>
</protein>
<dbReference type="PROSITE" id="PS00869">
    <property type="entry name" value="RENAL_DIPEPTIDASE_1"/>
    <property type="match status" value="1"/>
</dbReference>
<dbReference type="RefSeq" id="WP_181051506.1">
    <property type="nucleotide sequence ID" value="NZ_JACDXJ010000001.1"/>
</dbReference>
<dbReference type="Gene3D" id="3.20.20.140">
    <property type="entry name" value="Metal-dependent hydrolases"/>
    <property type="match status" value="1"/>
</dbReference>
<dbReference type="InterPro" id="IPR000180">
    <property type="entry name" value="Dipep_AS"/>
</dbReference>
<dbReference type="PROSITE" id="PS51365">
    <property type="entry name" value="RENAL_DIPEPTIDASE_2"/>
    <property type="match status" value="1"/>
</dbReference>
<dbReference type="Proteomes" id="UP000572984">
    <property type="component" value="Unassembled WGS sequence"/>
</dbReference>
<comment type="caution">
    <text evidence="1">The sequence shown here is derived from an EMBL/GenBank/DDBJ whole genome shotgun (WGS) entry which is preliminary data.</text>
</comment>
<dbReference type="AlphaFoldDB" id="A0A838BLF7"/>
<dbReference type="SUPFAM" id="SSF51556">
    <property type="entry name" value="Metallo-dependent hydrolases"/>
    <property type="match status" value="1"/>
</dbReference>
<organism evidence="1 2">
    <name type="scientific">Microvirga mediterraneensis</name>
    <dbReference type="NCBI Taxonomy" id="2754695"/>
    <lineage>
        <taxon>Bacteria</taxon>
        <taxon>Pseudomonadati</taxon>
        <taxon>Pseudomonadota</taxon>
        <taxon>Alphaproteobacteria</taxon>
        <taxon>Hyphomicrobiales</taxon>
        <taxon>Methylobacteriaceae</taxon>
        <taxon>Microvirga</taxon>
    </lineage>
</organism>
<dbReference type="Pfam" id="PF01244">
    <property type="entry name" value="Peptidase_M19"/>
    <property type="match status" value="1"/>
</dbReference>
<evidence type="ECO:0000313" key="2">
    <source>
        <dbReference type="Proteomes" id="UP000572984"/>
    </source>
</evidence>
<evidence type="ECO:0000313" key="1">
    <source>
        <dbReference type="EMBL" id="MBA1155909.1"/>
    </source>
</evidence>
<dbReference type="GO" id="GO:0070573">
    <property type="term" value="F:metallodipeptidase activity"/>
    <property type="evidence" value="ECO:0007669"/>
    <property type="project" value="InterPro"/>
</dbReference>
<keyword evidence="2" id="KW-1185">Reference proteome</keyword>
<sequence length="359" mass="39919">MSHSSPMPVFDGHNDVLLRLMRGKLQPEKDFLEGDNIGHLDWPRMKQGGFMGGFFAVYVPSDKDGDSARGDVDALMSQSRYDVPLPSPLALAPSQQVTVHMASLLIRIERASKGEVKICRTATDIRQCLDTGRLAAILHIEGAEGIDPDLHMLDVLYESGLRSIGLVWSRPNIFGHGVPFRYPSTPDTGPGLTDHGIELVRACNRLKIMIDLSHLNEKGFWDVARLSDAPLVATHSNAWEICHHSRNLTDRQLAAIRESRGMVGLNFATSFIRPDGQRNDDTPLEQMIRHLDHLIEHVGVDGVGLGSDFDGATIPAEIGDVRGLPRLVDAMRRHGYDEATLRKLCYENWVNVLERTWGQ</sequence>
<dbReference type="PANTHER" id="PTHR10443:SF12">
    <property type="entry name" value="DIPEPTIDASE"/>
    <property type="match status" value="1"/>
</dbReference>
<accession>A0A838BLF7</accession>
<dbReference type="EMBL" id="JACDXJ010000001">
    <property type="protein sequence ID" value="MBA1155909.1"/>
    <property type="molecule type" value="Genomic_DNA"/>
</dbReference>
<gene>
    <name evidence="1" type="ORF">H0S73_07175</name>
</gene>
<dbReference type="InterPro" id="IPR032466">
    <property type="entry name" value="Metal_Hydrolase"/>
</dbReference>
<dbReference type="InterPro" id="IPR008257">
    <property type="entry name" value="Pept_M19"/>
</dbReference>
<proteinExistence type="predicted"/>
<dbReference type="GO" id="GO:0006508">
    <property type="term" value="P:proteolysis"/>
    <property type="evidence" value="ECO:0007669"/>
    <property type="project" value="InterPro"/>
</dbReference>
<dbReference type="CDD" id="cd01301">
    <property type="entry name" value="rDP_like"/>
    <property type="match status" value="1"/>
</dbReference>
<reference evidence="1 2" key="1">
    <citation type="submission" date="2020-07" db="EMBL/GenBank/DDBJ databases">
        <title>Draft genome and description of Microvirga mediterraneensis Marseille-Q2068 sp. nov.</title>
        <authorList>
            <person name="Boxberger M."/>
        </authorList>
    </citation>
    <scope>NUCLEOTIDE SEQUENCE [LARGE SCALE GENOMIC DNA]</scope>
    <source>
        <strain evidence="1 2">Marseille-Q2068</strain>
    </source>
</reference>
<name>A0A838BLF7_9HYPH</name>